<evidence type="ECO:0000256" key="1">
    <source>
        <dbReference type="ARBA" id="ARBA00004651"/>
    </source>
</evidence>
<keyword evidence="3" id="KW-1003">Cell membrane</keyword>
<keyword evidence="12" id="KW-1185">Reference proteome</keyword>
<feature type="transmembrane region" description="Helical" evidence="9">
    <location>
        <begin position="366"/>
        <end position="384"/>
    </location>
</feature>
<evidence type="ECO:0000313" key="12">
    <source>
        <dbReference type="Proteomes" id="UP000005204"/>
    </source>
</evidence>
<dbReference type="EnsemblMetazoa" id="XM_021352787.2">
    <property type="protein sequence ID" value="XP_021208462.1"/>
    <property type="gene ID" value="LOC110386463"/>
</dbReference>
<evidence type="ECO:0000256" key="3">
    <source>
        <dbReference type="ARBA" id="ARBA00022475"/>
    </source>
</evidence>
<dbReference type="PANTHER" id="PTHR42643">
    <property type="entry name" value="IONOTROPIC RECEPTOR 20A-RELATED"/>
    <property type="match status" value="1"/>
</dbReference>
<feature type="domain" description="Ionotropic glutamate receptor C-terminal" evidence="10">
    <location>
        <begin position="365"/>
        <end position="627"/>
    </location>
</feature>
<reference evidence="11" key="2">
    <citation type="submission" date="2022-06" db="UniProtKB">
        <authorList>
            <consortium name="EnsemblMetazoa"/>
        </authorList>
    </citation>
    <scope>IDENTIFICATION</scope>
    <source>
        <strain evidence="11">p50T (Dazao)</strain>
    </source>
</reference>
<dbReference type="InterPro" id="IPR052192">
    <property type="entry name" value="Insect_Ionotropic_Sensory_Rcpt"/>
</dbReference>
<dbReference type="Gene3D" id="3.40.190.10">
    <property type="entry name" value="Periplasmic binding protein-like II"/>
    <property type="match status" value="1"/>
</dbReference>
<dbReference type="GO" id="GO:0015276">
    <property type="term" value="F:ligand-gated monoatomic ion channel activity"/>
    <property type="evidence" value="ECO:0007669"/>
    <property type="project" value="InterPro"/>
</dbReference>
<proteinExistence type="inferred from homology"/>
<sequence length="644" mass="73576">MEYFKLLVYFQSLQTSLQKACKVSLSISIGLENIIMCRVTKMKFVTFLMITIWARVVLTKDANLVDFLKTYVDNERKPTMVVLTGLCWKKDRVRNLVADLSKLGIRTSKPPSIDIQSKYHVVMHNTLFLNDLHCPETAEVIETAILHNLFRYPLRWLLLKNMSENSSVILEDIPAFADSDLVLAEITEELILLTELHKPNENGALISKDKGYYNGTMVDVRPHRELFKRRRDVMGRPLTMANVIQDSNNTRYHLPREDALELQYDVIPKICWMTAKLAFQMLNATPRYTFSYRWGYKVNGQWSGMINDLHTSKADLGTNCVVSDVERLSVVTYTDMLAPFRVRFVFRQPPLPSVANIFYLPFTGRVWAAVAVCAMVYTAAIYWASKWEFNLEKRSASQFDGTVGDAMLLTMSALSQQGCFIEPKRAPGRIMLFVLFTALMALYAAYSANIVVLLQAPSNSITSLAQLAASKVTLAANDVDYNHFVFSLYKDPVRVMIHKRIDPETGNGQFYSLEDGVDMIRQGFFAFHSIVEPVYRRIEETFLETEKCDLTEVDFLSSFDPFVPVKKDSPYLELLRVVFKQIRESGIQSALNRRYQVPKPRCSNKVAAFSSVGIVDLRPVLIMMIYGIISSCLILIMEMLVFKM</sequence>
<keyword evidence="8" id="KW-0325">Glycoprotein</keyword>
<comment type="similarity">
    <text evidence="2">Belongs to the glutamate-gated ion channel (TC 1.A.10.1) family.</text>
</comment>
<keyword evidence="7" id="KW-0675">Receptor</keyword>
<dbReference type="AlphaFoldDB" id="A0A8R2HTF4"/>
<dbReference type="Gene3D" id="1.10.287.70">
    <property type="match status" value="1"/>
</dbReference>
<keyword evidence="5 9" id="KW-1133">Transmembrane helix</keyword>
<dbReference type="GO" id="GO:0050906">
    <property type="term" value="P:detection of stimulus involved in sensory perception"/>
    <property type="evidence" value="ECO:0007669"/>
    <property type="project" value="UniProtKB-ARBA"/>
</dbReference>
<evidence type="ECO:0000259" key="10">
    <source>
        <dbReference type="Pfam" id="PF00060"/>
    </source>
</evidence>
<dbReference type="RefSeq" id="XP_021208462.1">
    <property type="nucleotide sequence ID" value="XM_021352787.3"/>
</dbReference>
<evidence type="ECO:0000256" key="9">
    <source>
        <dbReference type="SAM" id="Phobius"/>
    </source>
</evidence>
<feature type="transmembrane region" description="Helical" evidence="9">
    <location>
        <begin position="430"/>
        <end position="454"/>
    </location>
</feature>
<dbReference type="PANTHER" id="PTHR42643:SF33">
    <property type="entry name" value="GLUTAMATE RECEPTOR 2-LIKE PROTEIN"/>
    <property type="match status" value="1"/>
</dbReference>
<dbReference type="GeneID" id="110386463"/>
<reference evidence="12" key="1">
    <citation type="journal article" date="2008" name="Insect Biochem. Mol. Biol.">
        <title>The genome of a lepidopteran model insect, the silkworm Bombyx mori.</title>
        <authorList>
            <consortium name="International Silkworm Genome Consortium"/>
        </authorList>
    </citation>
    <scope>NUCLEOTIDE SEQUENCE [LARGE SCALE GENOMIC DNA]</scope>
    <source>
        <strain evidence="12">p50T</strain>
    </source>
</reference>
<evidence type="ECO:0000256" key="4">
    <source>
        <dbReference type="ARBA" id="ARBA00022692"/>
    </source>
</evidence>
<evidence type="ECO:0000256" key="6">
    <source>
        <dbReference type="ARBA" id="ARBA00023136"/>
    </source>
</evidence>
<evidence type="ECO:0000256" key="2">
    <source>
        <dbReference type="ARBA" id="ARBA00008685"/>
    </source>
</evidence>
<dbReference type="GO" id="GO:0005886">
    <property type="term" value="C:plasma membrane"/>
    <property type="evidence" value="ECO:0007669"/>
    <property type="project" value="UniProtKB-SubCell"/>
</dbReference>
<dbReference type="Pfam" id="PF00060">
    <property type="entry name" value="Lig_chan"/>
    <property type="match status" value="1"/>
</dbReference>
<evidence type="ECO:0000256" key="7">
    <source>
        <dbReference type="ARBA" id="ARBA00023170"/>
    </source>
</evidence>
<keyword evidence="4 9" id="KW-0812">Transmembrane</keyword>
<feature type="transmembrane region" description="Helical" evidence="9">
    <location>
        <begin position="620"/>
        <end position="642"/>
    </location>
</feature>
<accession>A0A8R2HTF4</accession>
<comment type="subcellular location">
    <subcellularLocation>
        <location evidence="1">Cell membrane</location>
        <topology evidence="1">Multi-pass membrane protein</topology>
    </subcellularLocation>
</comment>
<dbReference type="InterPro" id="IPR001320">
    <property type="entry name" value="Iontro_rcpt_C"/>
</dbReference>
<dbReference type="Proteomes" id="UP000005204">
    <property type="component" value="Unassembled WGS sequence"/>
</dbReference>
<evidence type="ECO:0000256" key="8">
    <source>
        <dbReference type="ARBA" id="ARBA00023180"/>
    </source>
</evidence>
<evidence type="ECO:0000313" key="11">
    <source>
        <dbReference type="EnsemblMetazoa" id="XP_021208462.1"/>
    </source>
</evidence>
<keyword evidence="6 9" id="KW-0472">Membrane</keyword>
<dbReference type="SUPFAM" id="SSF53850">
    <property type="entry name" value="Periplasmic binding protein-like II"/>
    <property type="match status" value="1"/>
</dbReference>
<protein>
    <recommendedName>
        <fullName evidence="10">Ionotropic glutamate receptor C-terminal domain-containing protein</fullName>
    </recommendedName>
</protein>
<organism evidence="11 12">
    <name type="scientific">Bombyx mori</name>
    <name type="common">Silk moth</name>
    <dbReference type="NCBI Taxonomy" id="7091"/>
    <lineage>
        <taxon>Eukaryota</taxon>
        <taxon>Metazoa</taxon>
        <taxon>Ecdysozoa</taxon>
        <taxon>Arthropoda</taxon>
        <taxon>Hexapoda</taxon>
        <taxon>Insecta</taxon>
        <taxon>Pterygota</taxon>
        <taxon>Neoptera</taxon>
        <taxon>Endopterygota</taxon>
        <taxon>Lepidoptera</taxon>
        <taxon>Glossata</taxon>
        <taxon>Ditrysia</taxon>
        <taxon>Bombycoidea</taxon>
        <taxon>Bombycidae</taxon>
        <taxon>Bombycinae</taxon>
        <taxon>Bombyx</taxon>
    </lineage>
</organism>
<dbReference type="KEGG" id="bmor:110386463"/>
<evidence type="ECO:0000256" key="5">
    <source>
        <dbReference type="ARBA" id="ARBA00022989"/>
    </source>
</evidence>
<name>A0A8R2HTF4_BOMMO</name>